<dbReference type="InterPro" id="IPR037066">
    <property type="entry name" value="Plug_dom_sf"/>
</dbReference>
<evidence type="ECO:0000256" key="3">
    <source>
        <dbReference type="ARBA" id="ARBA00022452"/>
    </source>
</evidence>
<dbReference type="AlphaFoldDB" id="A0A7J5LCN7"/>
<keyword evidence="5 7" id="KW-0472">Membrane</keyword>
<dbReference type="InterPro" id="IPR012910">
    <property type="entry name" value="Plug_dom"/>
</dbReference>
<comment type="similarity">
    <text evidence="7">Belongs to the TonB-dependent receptor family.</text>
</comment>
<evidence type="ECO:0000256" key="2">
    <source>
        <dbReference type="ARBA" id="ARBA00022448"/>
    </source>
</evidence>
<gene>
    <name evidence="9" type="ORF">F9958_09560</name>
</gene>
<dbReference type="PROSITE" id="PS52016">
    <property type="entry name" value="TONB_DEPENDENT_REC_3"/>
    <property type="match status" value="1"/>
</dbReference>
<reference evidence="9 10" key="1">
    <citation type="journal article" date="2019" name="Nat. Med.">
        <title>A library of human gut bacterial isolates paired with longitudinal multiomics data enables mechanistic microbiome research.</title>
        <authorList>
            <person name="Poyet M."/>
            <person name="Groussin M."/>
            <person name="Gibbons S.M."/>
            <person name="Avila-Pacheco J."/>
            <person name="Jiang X."/>
            <person name="Kearney S.M."/>
            <person name="Perrotta A.R."/>
            <person name="Berdy B."/>
            <person name="Zhao S."/>
            <person name="Lieberman T.D."/>
            <person name="Swanson P.K."/>
            <person name="Smith M."/>
            <person name="Roesemann S."/>
            <person name="Alexander J.E."/>
            <person name="Rich S.A."/>
            <person name="Livny J."/>
            <person name="Vlamakis H."/>
            <person name="Clish C."/>
            <person name="Bullock K."/>
            <person name="Deik A."/>
            <person name="Scott J."/>
            <person name="Pierce K.A."/>
            <person name="Xavier R.J."/>
            <person name="Alm E.J."/>
        </authorList>
    </citation>
    <scope>NUCLEOTIDE SEQUENCE [LARGE SCALE GENOMIC DNA]</scope>
    <source>
        <strain evidence="9 10">BIOML-A6</strain>
    </source>
</reference>
<comment type="subcellular location">
    <subcellularLocation>
        <location evidence="1 7">Cell outer membrane</location>
        <topology evidence="1 7">Multi-pass membrane protein</topology>
    </subcellularLocation>
</comment>
<keyword evidence="2 7" id="KW-0813">Transport</keyword>
<comment type="caution">
    <text evidence="9">The sequence shown here is derived from an EMBL/GenBank/DDBJ whole genome shotgun (WGS) entry which is preliminary data.</text>
</comment>
<proteinExistence type="inferred from homology"/>
<dbReference type="Gene3D" id="2.170.130.10">
    <property type="entry name" value="TonB-dependent receptor, plug domain"/>
    <property type="match status" value="1"/>
</dbReference>
<accession>A0A7J5LCN7</accession>
<evidence type="ECO:0000256" key="7">
    <source>
        <dbReference type="PROSITE-ProRule" id="PRU01360"/>
    </source>
</evidence>
<evidence type="ECO:0000256" key="4">
    <source>
        <dbReference type="ARBA" id="ARBA00022692"/>
    </source>
</evidence>
<dbReference type="InterPro" id="IPR008969">
    <property type="entry name" value="CarboxyPept-like_regulatory"/>
</dbReference>
<evidence type="ECO:0000259" key="8">
    <source>
        <dbReference type="Pfam" id="PF07715"/>
    </source>
</evidence>
<keyword evidence="6 7" id="KW-0998">Cell outer membrane</keyword>
<dbReference type="InterPro" id="IPR039426">
    <property type="entry name" value="TonB-dep_rcpt-like"/>
</dbReference>
<dbReference type="Gene3D" id="2.60.40.1120">
    <property type="entry name" value="Carboxypeptidase-like, regulatory domain"/>
    <property type="match status" value="1"/>
</dbReference>
<dbReference type="Proteomes" id="UP000467334">
    <property type="component" value="Unassembled WGS sequence"/>
</dbReference>
<evidence type="ECO:0000256" key="1">
    <source>
        <dbReference type="ARBA" id="ARBA00004571"/>
    </source>
</evidence>
<dbReference type="Pfam" id="PF13715">
    <property type="entry name" value="CarbopepD_reg_2"/>
    <property type="match status" value="1"/>
</dbReference>
<dbReference type="EMBL" id="WCLE01000017">
    <property type="protein sequence ID" value="KAB5314078.1"/>
    <property type="molecule type" value="Genomic_DNA"/>
</dbReference>
<dbReference type="NCBIfam" id="TIGR04056">
    <property type="entry name" value="OMP_RagA_SusC"/>
    <property type="match status" value="1"/>
</dbReference>
<dbReference type="InterPro" id="IPR023996">
    <property type="entry name" value="TonB-dep_OMP_SusC/RagA"/>
</dbReference>
<feature type="domain" description="TonB-dependent receptor plug" evidence="8">
    <location>
        <begin position="100"/>
        <end position="206"/>
    </location>
</feature>
<sequence>MLGAVCMQAQNLTVKGVVSDDMDVLPGVTIVIAGTDKGTVTDIDGKYSIDVPKGSKLIFSYVGYRSQTVTANQSRLDIRLSVDAIQLEEAVVVGYAKQKKATLTGAVSSVSSETLTKRNVASLSTALQGAMPGVTIQQTSGQPGADGSTIRVRGIGSINSNQDPLVLVDGIETDINQVDPNTVESISVLKDAASASIYGSRASNGVILITTKRGKEGKVTTTYSGYVTIQRPTNMPEPVAAWEYLQAELNSWDNAGMTVTETQRAQQLKLIEEQRTLRPDNWNRYDTNWKEETISDYSLMHNHNVTVSGGSENLSFFGSGSYMYQDGLIPNDNYDRTNLRLNADAKILPWAKLGLETNLRQSNLSNPGMGSPKSIINQALYMLPTISAAKELDGNWGYGKNGLNPTAMANDSGEKRTTSTEALVNGTLTLTPIKGLDIIGQYSRRQVTNRGRSLITPYTTSLKGQVLGNYPAQDGLTESWNQTIRNYYRAQASYERTIKEHYAKLLVGFQAEDSEYTSFSGGKKGFDLGQNYLDNGDGSTATSSGGANSWAMMSWYARLNYNYKQRYLLEINGRYDGSSRFTPDNRWGFFPSVSAGWVISQENFMEKANDIVDILKLRVSYGLLGNQNIGNYPYASTINPGYGYYLGDNKELTPGVAQIALSNADITWEKSKQFDLGMDLSMWNGLLTVTADYYIKNVYDMLMKFPVPYYAGMKPAYSNAGDMSNKGWEISIGHRNKINDFTYGVTFTLNDNRNKITDLNGLNSQDKTLVEGYPNQGIWGYLTDGYYKDWDDVANSPKLSNAARPGFVKYKKVYKGEDTDPMLIDSRDMVYLGDPFPHFEYGLTLNAGWKNFDLTVFFQGVGQRSAYMSGIGLKPFANGANLFRHQLDSWTPENQNAEYPILVPEANSSDNYVKSDKWVRDASYCRLKNLVIGYTLPSAVASKLKIASLRLYVSGQNLFTISDFYSGYDPEASYSGTQGGEFYPIMQTFTFGLDLKF</sequence>
<evidence type="ECO:0000313" key="9">
    <source>
        <dbReference type="EMBL" id="KAB5314078.1"/>
    </source>
</evidence>
<dbReference type="SUPFAM" id="SSF49464">
    <property type="entry name" value="Carboxypeptidase regulatory domain-like"/>
    <property type="match status" value="1"/>
</dbReference>
<organism evidence="9 10">
    <name type="scientific">Bacteroides stercoris</name>
    <dbReference type="NCBI Taxonomy" id="46506"/>
    <lineage>
        <taxon>Bacteria</taxon>
        <taxon>Pseudomonadati</taxon>
        <taxon>Bacteroidota</taxon>
        <taxon>Bacteroidia</taxon>
        <taxon>Bacteroidales</taxon>
        <taxon>Bacteroidaceae</taxon>
        <taxon>Bacteroides</taxon>
    </lineage>
</organism>
<keyword evidence="9" id="KW-0675">Receptor</keyword>
<dbReference type="Pfam" id="PF07715">
    <property type="entry name" value="Plug"/>
    <property type="match status" value="1"/>
</dbReference>
<protein>
    <submittedName>
        <fullName evidence="9">TonB-dependent receptor</fullName>
    </submittedName>
</protein>
<dbReference type="InterPro" id="IPR036942">
    <property type="entry name" value="Beta-barrel_TonB_sf"/>
</dbReference>
<dbReference type="InterPro" id="IPR023997">
    <property type="entry name" value="TonB-dep_OMP_SusC/RagA_CS"/>
</dbReference>
<evidence type="ECO:0000256" key="6">
    <source>
        <dbReference type="ARBA" id="ARBA00023237"/>
    </source>
</evidence>
<keyword evidence="3 7" id="KW-1134">Transmembrane beta strand</keyword>
<name>A0A7J5LCN7_BACSE</name>
<dbReference type="SUPFAM" id="SSF56935">
    <property type="entry name" value="Porins"/>
    <property type="match status" value="1"/>
</dbReference>
<evidence type="ECO:0000313" key="10">
    <source>
        <dbReference type="Proteomes" id="UP000467334"/>
    </source>
</evidence>
<dbReference type="NCBIfam" id="TIGR04057">
    <property type="entry name" value="SusC_RagA_signa"/>
    <property type="match status" value="1"/>
</dbReference>
<dbReference type="FunFam" id="2.170.130.10:FF:000003">
    <property type="entry name" value="SusC/RagA family TonB-linked outer membrane protein"/>
    <property type="match status" value="1"/>
</dbReference>
<dbReference type="GO" id="GO:0009279">
    <property type="term" value="C:cell outer membrane"/>
    <property type="evidence" value="ECO:0007669"/>
    <property type="project" value="UniProtKB-SubCell"/>
</dbReference>
<keyword evidence="4 7" id="KW-0812">Transmembrane</keyword>
<evidence type="ECO:0000256" key="5">
    <source>
        <dbReference type="ARBA" id="ARBA00023136"/>
    </source>
</evidence>
<dbReference type="Gene3D" id="2.40.170.20">
    <property type="entry name" value="TonB-dependent receptor, beta-barrel domain"/>
    <property type="match status" value="1"/>
</dbReference>